<dbReference type="EMBL" id="GECU01037871">
    <property type="protein sequence ID" value="JAS69835.1"/>
    <property type="molecule type" value="Transcribed_RNA"/>
</dbReference>
<dbReference type="PANTHER" id="PTHR24006">
    <property type="entry name" value="UBIQUITIN CARBOXYL-TERMINAL HYDROLASE"/>
    <property type="match status" value="1"/>
</dbReference>
<keyword evidence="4 8" id="KW-0645">Protease</keyword>
<evidence type="ECO:0000256" key="2">
    <source>
        <dbReference type="ARBA" id="ARBA00004604"/>
    </source>
</evidence>
<comment type="subcellular location">
    <subcellularLocation>
        <location evidence="2">Nucleus</location>
        <location evidence="2">Nucleolus</location>
    </subcellularLocation>
</comment>
<feature type="region of interest" description="Disordered" evidence="9">
    <location>
        <begin position="501"/>
        <end position="535"/>
    </location>
</feature>
<protein>
    <recommendedName>
        <fullName evidence="8">Ubiquitin carboxyl-terminal hydrolase</fullName>
        <ecNumber evidence="8">3.4.19.12</ecNumber>
    </recommendedName>
</protein>
<dbReference type="AlphaFoldDB" id="A0A1B6H560"/>
<dbReference type="SUPFAM" id="SSF54001">
    <property type="entry name" value="Cysteine proteinases"/>
    <property type="match status" value="1"/>
</dbReference>
<evidence type="ECO:0000256" key="6">
    <source>
        <dbReference type="ARBA" id="ARBA00022801"/>
    </source>
</evidence>
<gene>
    <name evidence="11" type="ORF">g.22155</name>
</gene>
<evidence type="ECO:0000259" key="10">
    <source>
        <dbReference type="PROSITE" id="PS50235"/>
    </source>
</evidence>
<evidence type="ECO:0000256" key="1">
    <source>
        <dbReference type="ARBA" id="ARBA00000707"/>
    </source>
</evidence>
<name>A0A1B6H560_9HEMI</name>
<accession>A0A1B6H560</accession>
<dbReference type="InterPro" id="IPR028889">
    <property type="entry name" value="USP"/>
</dbReference>
<comment type="similarity">
    <text evidence="3 8">Belongs to the peptidase C19 family.</text>
</comment>
<feature type="region of interest" description="Disordered" evidence="9">
    <location>
        <begin position="750"/>
        <end position="787"/>
    </location>
</feature>
<dbReference type="InterPro" id="IPR050164">
    <property type="entry name" value="Peptidase_C19"/>
</dbReference>
<dbReference type="GO" id="GO:0005730">
    <property type="term" value="C:nucleolus"/>
    <property type="evidence" value="ECO:0007669"/>
    <property type="project" value="UniProtKB-SubCell"/>
</dbReference>
<dbReference type="InterPro" id="IPR038765">
    <property type="entry name" value="Papain-like_cys_pep_sf"/>
</dbReference>
<keyword evidence="5 8" id="KW-0833">Ubl conjugation pathway</keyword>
<feature type="domain" description="USP" evidence="10">
    <location>
        <begin position="163"/>
        <end position="477"/>
    </location>
</feature>
<dbReference type="GO" id="GO:0005829">
    <property type="term" value="C:cytosol"/>
    <property type="evidence" value="ECO:0007669"/>
    <property type="project" value="TreeGrafter"/>
</dbReference>
<dbReference type="PROSITE" id="PS00973">
    <property type="entry name" value="USP_2"/>
    <property type="match status" value="1"/>
</dbReference>
<evidence type="ECO:0000313" key="11">
    <source>
        <dbReference type="EMBL" id="JAS69835.1"/>
    </source>
</evidence>
<dbReference type="PANTHER" id="PTHR24006:SF758">
    <property type="entry name" value="UBIQUITIN CARBOXYL-TERMINAL HYDROLASE 36"/>
    <property type="match status" value="1"/>
</dbReference>
<comment type="catalytic activity">
    <reaction evidence="1 8">
        <text>Thiol-dependent hydrolysis of ester, thioester, amide, peptide and isopeptide bonds formed by the C-terminal Gly of ubiquitin (a 76-residue protein attached to proteins as an intracellular targeting signal).</text>
        <dbReference type="EC" id="3.4.19.12"/>
    </reaction>
</comment>
<feature type="region of interest" description="Disordered" evidence="9">
    <location>
        <begin position="567"/>
        <end position="593"/>
    </location>
</feature>
<dbReference type="GO" id="GO:0004843">
    <property type="term" value="F:cysteine-type deubiquitinase activity"/>
    <property type="evidence" value="ECO:0007669"/>
    <property type="project" value="UniProtKB-UniRule"/>
</dbReference>
<feature type="compositionally biased region" description="Basic and acidic residues" evidence="9">
    <location>
        <begin position="83"/>
        <end position="93"/>
    </location>
</feature>
<organism evidence="11">
    <name type="scientific">Homalodisca liturata</name>
    <dbReference type="NCBI Taxonomy" id="320908"/>
    <lineage>
        <taxon>Eukaryota</taxon>
        <taxon>Metazoa</taxon>
        <taxon>Ecdysozoa</taxon>
        <taxon>Arthropoda</taxon>
        <taxon>Hexapoda</taxon>
        <taxon>Insecta</taxon>
        <taxon>Pterygota</taxon>
        <taxon>Neoptera</taxon>
        <taxon>Paraneoptera</taxon>
        <taxon>Hemiptera</taxon>
        <taxon>Auchenorrhyncha</taxon>
        <taxon>Membracoidea</taxon>
        <taxon>Cicadellidae</taxon>
        <taxon>Cicadellinae</taxon>
        <taxon>Proconiini</taxon>
        <taxon>Homalodisca</taxon>
    </lineage>
</organism>
<dbReference type="InterPro" id="IPR018200">
    <property type="entry name" value="USP_CS"/>
</dbReference>
<dbReference type="PROSITE" id="PS50235">
    <property type="entry name" value="USP_3"/>
    <property type="match status" value="1"/>
</dbReference>
<evidence type="ECO:0000256" key="8">
    <source>
        <dbReference type="RuleBase" id="RU366025"/>
    </source>
</evidence>
<dbReference type="PROSITE" id="PS00972">
    <property type="entry name" value="USP_1"/>
    <property type="match status" value="1"/>
</dbReference>
<feature type="region of interest" description="Disordered" evidence="9">
    <location>
        <begin position="677"/>
        <end position="734"/>
    </location>
</feature>
<reference evidence="11" key="1">
    <citation type="submission" date="2015-11" db="EMBL/GenBank/DDBJ databases">
        <title>De novo transcriptome assembly of four potential Pierce s Disease insect vectors from Arizona vineyards.</title>
        <authorList>
            <person name="Tassone E.E."/>
        </authorList>
    </citation>
    <scope>NUCLEOTIDE SEQUENCE</scope>
</reference>
<evidence type="ECO:0000256" key="7">
    <source>
        <dbReference type="ARBA" id="ARBA00022807"/>
    </source>
</evidence>
<keyword evidence="7 8" id="KW-0788">Thiol protease</keyword>
<dbReference type="GO" id="GO:0042981">
    <property type="term" value="P:regulation of apoptotic process"/>
    <property type="evidence" value="ECO:0007669"/>
    <property type="project" value="TreeGrafter"/>
</dbReference>
<dbReference type="Gene3D" id="3.90.70.10">
    <property type="entry name" value="Cysteine proteinases"/>
    <property type="match status" value="1"/>
</dbReference>
<evidence type="ECO:0000256" key="9">
    <source>
        <dbReference type="SAM" id="MobiDB-lite"/>
    </source>
</evidence>
<feature type="compositionally biased region" description="Basic and acidic residues" evidence="9">
    <location>
        <begin position="765"/>
        <end position="782"/>
    </location>
</feature>
<feature type="region of interest" description="Disordered" evidence="9">
    <location>
        <begin position="83"/>
        <end position="133"/>
    </location>
</feature>
<sequence>MPASSGDPISAALKHSLAASSKFTSDSDSLDSKLIGSAKHVLLTEIKYDQTGSFSNTVLDLKSKYIILKPPTSLENGEIKLKNGLSKGKDAPSEVKTPPSPGNSGSSSYSSNNSSSSSSSTKPVSPGSGSNKADAVLPLPKRILFPPEKIQLGWQSKSVPIGSGMINLGNTCYLNSTLQALFHVPAFVNWLLNDKAHKDKCETMNGLTHTECLICAMLKTLKCSMENSASSSPIRPHLIYNKLKLICKRLIHGHQEDAHEFLRYLIESMDRSYLRLMQANNLDSYSKETTPLSQIFGGYLRTEVRCLECRNISLTFQHFQDLLLDIRQATTVDEALEAYFSRERLGDGEEAYRCDKCHRRVAATKQFTVEKPPNVLCIQLKRFGIMGGKNSRHIQVQQTLDLTKFWVHRAAHPGCRLSYKLMSLVMHIGPSTNCGHYTAIGLTSSGQLYLFDDSVVRLVSNHAVSGNNVYIMMYELVTPNPYVKSTPTKTAVGNCTVTKPSPASSNVNGTSSFGKSAPTPLTNGTYASGKVSQPSTPLKTILNSPAKPTFSGNPLCAKNGQASAQASHKSLVPYSAESSDSESETTAAKQKTSLALTPVKNGFAKENSSSAKFSNCTVNGSVCKTSNGAVSVSASGSEKVVNGWHVTVAQRNPSACYSPPQNWDVIDTSKTKSCEKEELGPLKKPPAHNGINGREDLQTTPKENGHSLPDTIPDEHKNGVIKNGRIPNRKNWDGSRSNGTVEFLRKNSHQGYGTNVSTWNGNRTQVDRDVENDRNQQRKRSYDQMYDNEYDQGKVKKVKSNSHYMKNNDRDMNGRRNLFQEHQNHKNNNNWYGDRNHFYRSYTNNHIRSFQNNRNPNYHWKR</sequence>
<dbReference type="Pfam" id="PF00443">
    <property type="entry name" value="UCH"/>
    <property type="match status" value="1"/>
</dbReference>
<feature type="compositionally biased region" description="Polar residues" evidence="9">
    <location>
        <begin position="750"/>
        <end position="764"/>
    </location>
</feature>
<proteinExistence type="inferred from homology"/>
<dbReference type="EC" id="3.4.19.12" evidence="8"/>
<dbReference type="GO" id="GO:0006508">
    <property type="term" value="P:proteolysis"/>
    <property type="evidence" value="ECO:0007669"/>
    <property type="project" value="UniProtKB-KW"/>
</dbReference>
<evidence type="ECO:0000256" key="5">
    <source>
        <dbReference type="ARBA" id="ARBA00022786"/>
    </source>
</evidence>
<dbReference type="GO" id="GO:0016579">
    <property type="term" value="P:protein deubiquitination"/>
    <property type="evidence" value="ECO:0007669"/>
    <property type="project" value="InterPro"/>
</dbReference>
<evidence type="ECO:0000256" key="4">
    <source>
        <dbReference type="ARBA" id="ARBA00022670"/>
    </source>
</evidence>
<keyword evidence="6 8" id="KW-0378">Hydrolase</keyword>
<dbReference type="InterPro" id="IPR001394">
    <property type="entry name" value="Peptidase_C19_UCH"/>
</dbReference>
<feature type="compositionally biased region" description="Low complexity" evidence="9">
    <location>
        <begin position="102"/>
        <end position="130"/>
    </location>
</feature>
<evidence type="ECO:0000256" key="3">
    <source>
        <dbReference type="ARBA" id="ARBA00009085"/>
    </source>
</evidence>